<evidence type="ECO:0000313" key="3">
    <source>
        <dbReference type="Proteomes" id="UP000037069"/>
    </source>
</evidence>
<dbReference type="AlphaFoldDB" id="A0A0L0CEU1"/>
<name>A0A0L0CEU1_LUCCU</name>
<dbReference type="EMBL" id="JRES01000498">
    <property type="protein sequence ID" value="KNC30770.1"/>
    <property type="molecule type" value="Genomic_DNA"/>
</dbReference>
<sequence>MYVDDVLTGTHEIPTALIARDQLIAALASAGFVLRVRQGSTVADPAPVPAPATILDPVPAQTPSPTPSLTPTLVSDSASELLVLKVASVEKSSESTDPDPAAVPTPAKASNVESSGSNENVKRRKARNLNPYFSAVKGEIYALSRPDFSCAIKIFY</sequence>
<protein>
    <submittedName>
        <fullName evidence="2">Uncharacterized protein</fullName>
    </submittedName>
</protein>
<comment type="caution">
    <text evidence="2">The sequence shown here is derived from an EMBL/GenBank/DDBJ whole genome shotgun (WGS) entry which is preliminary data.</text>
</comment>
<feature type="region of interest" description="Disordered" evidence="1">
    <location>
        <begin position="43"/>
        <end position="72"/>
    </location>
</feature>
<evidence type="ECO:0000256" key="1">
    <source>
        <dbReference type="SAM" id="MobiDB-lite"/>
    </source>
</evidence>
<accession>A0A0L0CEU1</accession>
<organism evidence="2 3">
    <name type="scientific">Lucilia cuprina</name>
    <name type="common">Green bottle fly</name>
    <name type="synonym">Australian sheep blowfly</name>
    <dbReference type="NCBI Taxonomy" id="7375"/>
    <lineage>
        <taxon>Eukaryota</taxon>
        <taxon>Metazoa</taxon>
        <taxon>Ecdysozoa</taxon>
        <taxon>Arthropoda</taxon>
        <taxon>Hexapoda</taxon>
        <taxon>Insecta</taxon>
        <taxon>Pterygota</taxon>
        <taxon>Neoptera</taxon>
        <taxon>Endopterygota</taxon>
        <taxon>Diptera</taxon>
        <taxon>Brachycera</taxon>
        <taxon>Muscomorpha</taxon>
        <taxon>Oestroidea</taxon>
        <taxon>Calliphoridae</taxon>
        <taxon>Luciliinae</taxon>
        <taxon>Lucilia</taxon>
    </lineage>
</organism>
<proteinExistence type="predicted"/>
<gene>
    <name evidence="2" type="ORF">FF38_04945</name>
</gene>
<dbReference type="Proteomes" id="UP000037069">
    <property type="component" value="Unassembled WGS sequence"/>
</dbReference>
<feature type="region of interest" description="Disordered" evidence="1">
    <location>
        <begin position="89"/>
        <end position="123"/>
    </location>
</feature>
<keyword evidence="3" id="KW-1185">Reference proteome</keyword>
<evidence type="ECO:0000313" key="2">
    <source>
        <dbReference type="EMBL" id="KNC30770.1"/>
    </source>
</evidence>
<reference evidence="2 3" key="1">
    <citation type="journal article" date="2015" name="Nat. Commun.">
        <title>Lucilia cuprina genome unlocks parasitic fly biology to underpin future interventions.</title>
        <authorList>
            <person name="Anstead C.A."/>
            <person name="Korhonen P.K."/>
            <person name="Young N.D."/>
            <person name="Hall R.S."/>
            <person name="Jex A.R."/>
            <person name="Murali S.C."/>
            <person name="Hughes D.S."/>
            <person name="Lee S.F."/>
            <person name="Perry T."/>
            <person name="Stroehlein A.J."/>
            <person name="Ansell B.R."/>
            <person name="Breugelmans B."/>
            <person name="Hofmann A."/>
            <person name="Qu J."/>
            <person name="Dugan S."/>
            <person name="Lee S.L."/>
            <person name="Chao H."/>
            <person name="Dinh H."/>
            <person name="Han Y."/>
            <person name="Doddapaneni H.V."/>
            <person name="Worley K.C."/>
            <person name="Muzny D.M."/>
            <person name="Ioannidis P."/>
            <person name="Waterhouse R.M."/>
            <person name="Zdobnov E.M."/>
            <person name="James P.J."/>
            <person name="Bagnall N.H."/>
            <person name="Kotze A.C."/>
            <person name="Gibbs R.A."/>
            <person name="Richards S."/>
            <person name="Batterham P."/>
            <person name="Gasser R.B."/>
        </authorList>
    </citation>
    <scope>NUCLEOTIDE SEQUENCE [LARGE SCALE GENOMIC DNA]</scope>
    <source>
        <strain evidence="2 3">LS</strain>
        <tissue evidence="2">Full body</tissue>
    </source>
</reference>
<feature type="compositionally biased region" description="Low complexity" evidence="1">
    <location>
        <begin position="98"/>
        <end position="119"/>
    </location>
</feature>